<dbReference type="Gene3D" id="3.90.550.10">
    <property type="entry name" value="Spore Coat Polysaccharide Biosynthesis Protein SpsA, Chain A"/>
    <property type="match status" value="1"/>
</dbReference>
<evidence type="ECO:0000259" key="1">
    <source>
        <dbReference type="Pfam" id="PF00535"/>
    </source>
</evidence>
<gene>
    <name evidence="2" type="ORF">KME60_19560</name>
</gene>
<dbReference type="PANTHER" id="PTHR22916:SF65">
    <property type="entry name" value="SLR1065 PROTEIN"/>
    <property type="match status" value="1"/>
</dbReference>
<dbReference type="CDD" id="cd06433">
    <property type="entry name" value="GT_2_WfgS_like"/>
    <property type="match status" value="1"/>
</dbReference>
<evidence type="ECO:0000313" key="3">
    <source>
        <dbReference type="Proteomes" id="UP000729701"/>
    </source>
</evidence>
<reference evidence="2" key="2">
    <citation type="journal article" date="2022" name="Microbiol. Resour. Announc.">
        <title>Metagenome Sequencing to Explore Phylogenomics of Terrestrial Cyanobacteria.</title>
        <authorList>
            <person name="Ward R.D."/>
            <person name="Stajich J.E."/>
            <person name="Johansen J.R."/>
            <person name="Huntemann M."/>
            <person name="Clum A."/>
            <person name="Foster B."/>
            <person name="Foster B."/>
            <person name="Roux S."/>
            <person name="Palaniappan K."/>
            <person name="Varghese N."/>
            <person name="Mukherjee S."/>
            <person name="Reddy T.B.K."/>
            <person name="Daum C."/>
            <person name="Copeland A."/>
            <person name="Chen I.A."/>
            <person name="Ivanova N.N."/>
            <person name="Kyrpides N.C."/>
            <person name="Shapiro N."/>
            <person name="Eloe-Fadrosh E.A."/>
            <person name="Pietrasiak N."/>
        </authorList>
    </citation>
    <scope>NUCLEOTIDE SEQUENCE</scope>
    <source>
        <strain evidence="2">GSE-NOS-MK-12-04C</strain>
    </source>
</reference>
<dbReference type="InterPro" id="IPR001173">
    <property type="entry name" value="Glyco_trans_2-like"/>
</dbReference>
<dbReference type="AlphaFoldDB" id="A0A951QR07"/>
<protein>
    <submittedName>
        <fullName evidence="2">Glycosyltransferase</fullName>
    </submittedName>
</protein>
<sequence>MLKTAQSLSLPKISIVTPSFNQAEFLEATIKSVISQEYPNLEYIIIDGGSTDGSIDIIKKYESHLHFWCSELDNGQYDAINKGFTHATGEILAWINSDDMFYPWTFQTIASIFSTFPQIEWLTTQHPGAFDYHGFWKGFRTIPGYSQSAFLDACYLPWGRKAFGWIQQESTFWRQSLWQKAGGIRTEYRLAGDFDLWSRFFCHAELYSTPSPLAGFRRQSGSRNSLNHRIYITEAEKSLNEMRELLNWSPSNARKIASLFQFNRIPKIRSWTKSMYAYQSKQIVRKKVDSIDGFWELQEYTFI</sequence>
<dbReference type="InterPro" id="IPR029044">
    <property type="entry name" value="Nucleotide-diphossugar_trans"/>
</dbReference>
<name>A0A951QR07_9CYAN</name>
<dbReference type="Proteomes" id="UP000729701">
    <property type="component" value="Unassembled WGS sequence"/>
</dbReference>
<dbReference type="Pfam" id="PF00535">
    <property type="entry name" value="Glycos_transf_2"/>
    <property type="match status" value="1"/>
</dbReference>
<dbReference type="SUPFAM" id="SSF53448">
    <property type="entry name" value="Nucleotide-diphospho-sugar transferases"/>
    <property type="match status" value="1"/>
</dbReference>
<evidence type="ECO:0000313" key="2">
    <source>
        <dbReference type="EMBL" id="MBW4669548.1"/>
    </source>
</evidence>
<feature type="domain" description="Glycosyltransferase 2-like" evidence="1">
    <location>
        <begin position="14"/>
        <end position="112"/>
    </location>
</feature>
<reference evidence="2" key="1">
    <citation type="submission" date="2021-05" db="EMBL/GenBank/DDBJ databases">
        <authorList>
            <person name="Pietrasiak N."/>
            <person name="Ward R."/>
            <person name="Stajich J.E."/>
            <person name="Kurbessoian T."/>
        </authorList>
    </citation>
    <scope>NUCLEOTIDE SEQUENCE</scope>
    <source>
        <strain evidence="2">GSE-NOS-MK-12-04C</strain>
    </source>
</reference>
<dbReference type="PANTHER" id="PTHR22916">
    <property type="entry name" value="GLYCOSYLTRANSFERASE"/>
    <property type="match status" value="1"/>
</dbReference>
<organism evidence="2 3">
    <name type="scientific">Cyanomargarita calcarea GSE-NOS-MK-12-04C</name>
    <dbReference type="NCBI Taxonomy" id="2839659"/>
    <lineage>
        <taxon>Bacteria</taxon>
        <taxon>Bacillati</taxon>
        <taxon>Cyanobacteriota</taxon>
        <taxon>Cyanophyceae</taxon>
        <taxon>Nostocales</taxon>
        <taxon>Cyanomargaritaceae</taxon>
        <taxon>Cyanomargarita</taxon>
    </lineage>
</organism>
<comment type="caution">
    <text evidence="2">The sequence shown here is derived from an EMBL/GenBank/DDBJ whole genome shotgun (WGS) entry which is preliminary data.</text>
</comment>
<dbReference type="EMBL" id="JAHHGZ010000022">
    <property type="protein sequence ID" value="MBW4669548.1"/>
    <property type="molecule type" value="Genomic_DNA"/>
</dbReference>
<accession>A0A951QR07</accession>
<proteinExistence type="predicted"/>